<dbReference type="GO" id="GO:0033214">
    <property type="term" value="P:siderophore-iron import into cell"/>
    <property type="evidence" value="ECO:0007669"/>
    <property type="project" value="TreeGrafter"/>
</dbReference>
<feature type="transmembrane region" description="Helical" evidence="8">
    <location>
        <begin position="309"/>
        <end position="327"/>
    </location>
</feature>
<feature type="transmembrane region" description="Helical" evidence="8">
    <location>
        <begin position="235"/>
        <end position="264"/>
    </location>
</feature>
<accession>F7VHX8</accession>
<evidence type="ECO:0000256" key="7">
    <source>
        <dbReference type="ARBA" id="ARBA00023136"/>
    </source>
</evidence>
<dbReference type="GO" id="GO:0005886">
    <property type="term" value="C:plasma membrane"/>
    <property type="evidence" value="ECO:0007669"/>
    <property type="project" value="UniProtKB-SubCell"/>
</dbReference>
<dbReference type="PANTHER" id="PTHR30472">
    <property type="entry name" value="FERRIC ENTEROBACTIN TRANSPORT SYSTEM PERMEASE PROTEIN"/>
    <property type="match status" value="1"/>
</dbReference>
<keyword evidence="6 8" id="KW-1133">Transmembrane helix</keyword>
<keyword evidence="3" id="KW-0813">Transport</keyword>
<dbReference type="InterPro" id="IPR000522">
    <property type="entry name" value="ABC_transptr_permease_BtuC"/>
</dbReference>
<evidence type="ECO:0000256" key="2">
    <source>
        <dbReference type="ARBA" id="ARBA00007935"/>
    </source>
</evidence>
<dbReference type="Pfam" id="PF01032">
    <property type="entry name" value="FecCD"/>
    <property type="match status" value="2"/>
</dbReference>
<name>F7VHX8_9PROT</name>
<dbReference type="InterPro" id="IPR037294">
    <property type="entry name" value="ABC_BtuC-like"/>
</dbReference>
<dbReference type="CDD" id="cd06550">
    <property type="entry name" value="TM_ABC_iron-siderophores_like"/>
    <property type="match status" value="2"/>
</dbReference>
<evidence type="ECO:0000256" key="3">
    <source>
        <dbReference type="ARBA" id="ARBA00022448"/>
    </source>
</evidence>
<dbReference type="GO" id="GO:0022857">
    <property type="term" value="F:transmembrane transporter activity"/>
    <property type="evidence" value="ECO:0007669"/>
    <property type="project" value="InterPro"/>
</dbReference>
<evidence type="ECO:0000313" key="9">
    <source>
        <dbReference type="EMBL" id="GAA09973.1"/>
    </source>
</evidence>
<feature type="transmembrane region" description="Helical" evidence="8">
    <location>
        <begin position="121"/>
        <end position="140"/>
    </location>
</feature>
<dbReference type="EMBL" id="BABS01000146">
    <property type="protein sequence ID" value="GAA09973.1"/>
    <property type="molecule type" value="Genomic_DNA"/>
</dbReference>
<comment type="similarity">
    <text evidence="2">Belongs to the binding-protein-dependent transport system permease family. FecCD subfamily.</text>
</comment>
<feature type="transmembrane region" description="Helical" evidence="8">
    <location>
        <begin position="415"/>
        <end position="433"/>
    </location>
</feature>
<proteinExistence type="inferred from homology"/>
<feature type="transmembrane region" description="Helical" evidence="8">
    <location>
        <begin position="93"/>
        <end position="115"/>
    </location>
</feature>
<dbReference type="SUPFAM" id="SSF81345">
    <property type="entry name" value="ABC transporter involved in vitamin B12 uptake, BtuC"/>
    <property type="match status" value="2"/>
</dbReference>
<feature type="transmembrane region" description="Helical" evidence="8">
    <location>
        <begin position="537"/>
        <end position="559"/>
    </location>
</feature>
<feature type="transmembrane region" description="Helical" evidence="8">
    <location>
        <begin position="196"/>
        <end position="215"/>
    </location>
</feature>
<evidence type="ECO:0000313" key="10">
    <source>
        <dbReference type="Proteomes" id="UP000004319"/>
    </source>
</evidence>
<dbReference type="PANTHER" id="PTHR30472:SF25">
    <property type="entry name" value="ABC TRANSPORTER PERMEASE PROTEIN MJ0876-RELATED"/>
    <property type="match status" value="1"/>
</dbReference>
<feature type="transmembrane region" description="Helical" evidence="8">
    <location>
        <begin position="497"/>
        <end position="517"/>
    </location>
</feature>
<sequence>MMTKQRQSEYIVLLCGALALVFTFALNITQGEASINFAAILNAFFDTQKNLTTDIILGFRLPRAIMGCIAGGALAVSGALTQSILRNPIVSPGLLGIHAGSFLFIVLAVIFAPLLMADHPFLVSISGGLCAVLLVGLIAGGRSAPPLRMLLSGLLVGMSLNGLTEALLILHEEQSRQIIGWNTGSLRQNGWDNLQLVWPWITVSLLLALLMAHQLDVSRLGSDAARGLGQKTRLVSSITFALILILSGITIAVTGPIGFVGLVVPHLVKQAGIRRHAIILPACILWGGSLLLAADTLTYQLGSLTDTPPVGAVTAMIGAPFLLWLVLHQSHGDRGVILNEGQTSRFSLPRITYAPLWLIAVFILSLIILLLTAGLAWVGGYSLSVSQLLQALHGAKGSIAERIVWNIRLPRLCNALLVGAGFALAGTLFQAVLRNPLADSGVVGVSGGAAAASLLLLALVPAAPPYAIGLSALCGGLCAGSAVYVMAWRLGLSPGRLSIIGISVAALCGAFTQILLIQSRFTGNPLIWLIGSPYGTSWATTSLLAVTLVVAFPCVWLIAERIGLLCLNDQSAHGLGLDVNTTRLLAGGIGITVASLCVSCTGPIGYVGLIAPHMARLLVGHLTRPNLLLAPLIGAALVGAADCLARVIIAPAELPTGAVIAMIGAPYLLYLTRRSLNYAR</sequence>
<comment type="subcellular location">
    <subcellularLocation>
        <location evidence="1">Cell membrane</location>
        <topology evidence="1">Multi-pass membrane protein</topology>
    </subcellularLocation>
</comment>
<evidence type="ECO:0000256" key="6">
    <source>
        <dbReference type="ARBA" id="ARBA00022989"/>
    </source>
</evidence>
<reference evidence="9 10" key="1">
    <citation type="journal article" date="2011" name="Biochem. Biophys. Res. Commun.">
        <title>Increased number of Arginine-based salt bridges contributes to the thermotolerance of thermotolerant acetic acid bacteria, Acetobacter tropicalis SKU1100.</title>
        <authorList>
            <person name="Matsutani M."/>
            <person name="Hirakawa H."/>
            <person name="Nishikura M."/>
            <person name="Soemphol W."/>
            <person name="Ali I.A.I."/>
            <person name="Yakushi T."/>
            <person name="Matsushita K."/>
        </authorList>
    </citation>
    <scope>NUCLEOTIDE SEQUENCE [LARGE SCALE GENOMIC DNA]</scope>
    <source>
        <strain evidence="9 10">NBRC 101654</strain>
    </source>
</reference>
<dbReference type="AlphaFoldDB" id="F7VHX8"/>
<protein>
    <submittedName>
        <fullName evidence="9">Ferrichrome Fe3+-siderophore transporter permease protein FecCD</fullName>
    </submittedName>
</protein>
<keyword evidence="7 8" id="KW-0472">Membrane</keyword>
<feature type="transmembrane region" description="Helical" evidence="8">
    <location>
        <begin position="654"/>
        <end position="672"/>
    </location>
</feature>
<dbReference type="Gene3D" id="1.10.3470.10">
    <property type="entry name" value="ABC transporter involved in vitamin B12 uptake, BtuC"/>
    <property type="match status" value="2"/>
</dbReference>
<evidence type="ECO:0000256" key="8">
    <source>
        <dbReference type="SAM" id="Phobius"/>
    </source>
</evidence>
<feature type="transmembrane region" description="Helical" evidence="8">
    <location>
        <begin position="55"/>
        <end position="81"/>
    </location>
</feature>
<keyword evidence="5 8" id="KW-0812">Transmembrane</keyword>
<evidence type="ECO:0000256" key="4">
    <source>
        <dbReference type="ARBA" id="ARBA00022475"/>
    </source>
</evidence>
<dbReference type="RefSeq" id="WP_006559997.1">
    <property type="nucleotide sequence ID" value="NZ_BABS01000146.1"/>
</dbReference>
<evidence type="ECO:0000256" key="5">
    <source>
        <dbReference type="ARBA" id="ARBA00022692"/>
    </source>
</evidence>
<feature type="transmembrane region" description="Helical" evidence="8">
    <location>
        <begin position="354"/>
        <end position="378"/>
    </location>
</feature>
<feature type="transmembrane region" description="Helical" evidence="8">
    <location>
        <begin position="466"/>
        <end position="485"/>
    </location>
</feature>
<organism evidence="9 10">
    <name type="scientific">Acetobacter tropicalis NBRC 101654</name>
    <dbReference type="NCBI Taxonomy" id="749388"/>
    <lineage>
        <taxon>Bacteria</taxon>
        <taxon>Pseudomonadati</taxon>
        <taxon>Pseudomonadota</taxon>
        <taxon>Alphaproteobacteria</taxon>
        <taxon>Acetobacterales</taxon>
        <taxon>Acetobacteraceae</taxon>
        <taxon>Acetobacter</taxon>
    </lineage>
</organism>
<gene>
    <name evidence="9" type="ORF">ATPR_2977</name>
</gene>
<keyword evidence="4" id="KW-1003">Cell membrane</keyword>
<feature type="transmembrane region" description="Helical" evidence="8">
    <location>
        <begin position="276"/>
        <end position="297"/>
    </location>
</feature>
<dbReference type="Proteomes" id="UP000004319">
    <property type="component" value="Unassembled WGS sequence"/>
</dbReference>
<evidence type="ECO:0000256" key="1">
    <source>
        <dbReference type="ARBA" id="ARBA00004651"/>
    </source>
</evidence>
<comment type="caution">
    <text evidence="9">The sequence shown here is derived from an EMBL/GenBank/DDBJ whole genome shotgun (WGS) entry which is preliminary data.</text>
</comment>
<feature type="transmembrane region" description="Helical" evidence="8">
    <location>
        <begin position="440"/>
        <end position="460"/>
    </location>
</feature>